<gene>
    <name evidence="3" type="ORF">Q3O60_02110</name>
</gene>
<dbReference type="InterPro" id="IPR036680">
    <property type="entry name" value="SPOR-like_sf"/>
</dbReference>
<dbReference type="Pfam" id="PF05036">
    <property type="entry name" value="SPOR"/>
    <property type="match status" value="1"/>
</dbReference>
<evidence type="ECO:0000313" key="3">
    <source>
        <dbReference type="EMBL" id="MDP4534981.1"/>
    </source>
</evidence>
<dbReference type="RefSeq" id="WP_305892246.1">
    <property type="nucleotide sequence ID" value="NZ_JAUZVZ010000002.1"/>
</dbReference>
<evidence type="ECO:0000256" key="1">
    <source>
        <dbReference type="SAM" id="MobiDB-lite"/>
    </source>
</evidence>
<dbReference type="SUPFAM" id="SSF110997">
    <property type="entry name" value="Sporulation related repeat"/>
    <property type="match status" value="1"/>
</dbReference>
<dbReference type="EMBL" id="JAUZVZ010000002">
    <property type="protein sequence ID" value="MDP4534981.1"/>
    <property type="molecule type" value="Genomic_DNA"/>
</dbReference>
<organism evidence="3 4">
    <name type="scientific">Alkalimonas collagenimarina</name>
    <dbReference type="NCBI Taxonomy" id="400390"/>
    <lineage>
        <taxon>Bacteria</taxon>
        <taxon>Pseudomonadati</taxon>
        <taxon>Pseudomonadota</taxon>
        <taxon>Gammaproteobacteria</taxon>
        <taxon>Alkalimonas</taxon>
    </lineage>
</organism>
<dbReference type="InterPro" id="IPR052521">
    <property type="entry name" value="Cell_div_SPOR-domain"/>
</dbReference>
<dbReference type="PANTHER" id="PTHR38687:SF1">
    <property type="entry name" value="CELL DIVISION PROTEIN DEDD"/>
    <property type="match status" value="1"/>
</dbReference>
<feature type="domain" description="SPOR" evidence="2">
    <location>
        <begin position="124"/>
        <end position="204"/>
    </location>
</feature>
<sequence>MTRAFKQRLLGACILMIAAVVFLPDLLDGDKQVLKDDFEQIPARPEFAGVQEQHVFDSEVVQQRRAEAMAEQSSDELPLDAASSSDEAETLPSQDYAQVTLNGDRAEIESSSPPTDTANRGNPALTEQAWTIRVGSFGQASNADALVKKLQEAGFRTYTRQITNSSGVQLTSVFVGPDLRRSELEQQVAALRELTGVEQLRVSSYQPLENN</sequence>
<dbReference type="InterPro" id="IPR007730">
    <property type="entry name" value="SPOR-like_dom"/>
</dbReference>
<feature type="region of interest" description="Disordered" evidence="1">
    <location>
        <begin position="68"/>
        <end position="92"/>
    </location>
</feature>
<dbReference type="Proteomes" id="UP001231616">
    <property type="component" value="Unassembled WGS sequence"/>
</dbReference>
<accession>A0ABT9GVA1</accession>
<dbReference type="PANTHER" id="PTHR38687">
    <property type="entry name" value="CELL DIVISION PROTEIN DEDD-RELATED"/>
    <property type="match status" value="1"/>
</dbReference>
<reference evidence="3 4" key="1">
    <citation type="submission" date="2023-08" db="EMBL/GenBank/DDBJ databases">
        <authorList>
            <person name="Joshi A."/>
            <person name="Thite S."/>
        </authorList>
    </citation>
    <scope>NUCLEOTIDE SEQUENCE [LARGE SCALE GENOMIC DNA]</scope>
    <source>
        <strain evidence="3 4">AC40</strain>
    </source>
</reference>
<evidence type="ECO:0000313" key="4">
    <source>
        <dbReference type="Proteomes" id="UP001231616"/>
    </source>
</evidence>
<keyword evidence="4" id="KW-1185">Reference proteome</keyword>
<comment type="caution">
    <text evidence="3">The sequence shown here is derived from an EMBL/GenBank/DDBJ whole genome shotgun (WGS) entry which is preliminary data.</text>
</comment>
<evidence type="ECO:0000259" key="2">
    <source>
        <dbReference type="PROSITE" id="PS51724"/>
    </source>
</evidence>
<dbReference type="Gene3D" id="3.30.70.1070">
    <property type="entry name" value="Sporulation related repeat"/>
    <property type="match status" value="1"/>
</dbReference>
<proteinExistence type="predicted"/>
<protein>
    <submittedName>
        <fullName evidence="3">SPOR domain-containing protein</fullName>
    </submittedName>
</protein>
<dbReference type="PROSITE" id="PS51724">
    <property type="entry name" value="SPOR"/>
    <property type="match status" value="1"/>
</dbReference>
<name>A0ABT9GVA1_9GAMM</name>